<dbReference type="Gene3D" id="1.50.10.20">
    <property type="match status" value="1"/>
</dbReference>
<dbReference type="OrthoDB" id="9804686at2"/>
<feature type="region of interest" description="Disordered" evidence="1">
    <location>
        <begin position="1"/>
        <end position="29"/>
    </location>
</feature>
<gene>
    <name evidence="2" type="primary">pelA</name>
    <name evidence="2" type="ORF">E2493_14435</name>
</gene>
<dbReference type="InterPro" id="IPR012669">
    <property type="entry name" value="Pectate_lyase"/>
</dbReference>
<comment type="caution">
    <text evidence="2">The sequence shown here is derived from an EMBL/GenBank/DDBJ whole genome shotgun (WGS) entry which is preliminary data.</text>
</comment>
<dbReference type="GO" id="GO:0030570">
    <property type="term" value="F:pectate lyase activity"/>
    <property type="evidence" value="ECO:0007669"/>
    <property type="project" value="UniProtKB-EC"/>
</dbReference>
<dbReference type="EMBL" id="SPDV01000029">
    <property type="protein sequence ID" value="TFI57594.1"/>
    <property type="molecule type" value="Genomic_DNA"/>
</dbReference>
<keyword evidence="2" id="KW-0456">Lyase</keyword>
<protein>
    <submittedName>
        <fullName evidence="2">Pectate lyase</fullName>
        <ecNumber evidence="2">4.2.2.2</ecNumber>
    </submittedName>
</protein>
<sequence length="378" mass="40347">MAADKAALAAERRTAPRGPWPDRGGGGNAMPLDRADAWYAGPEARRVADNIVSFQTPAGGWGKNQNRATPPRVAGEGWAIVEHLPPAAAGDIQADKAWAYVGTLDNGATTSELRFLARVQAQLPGTVGARYRAAFLKGVRYLLAAQYPNGGWPQVFPLQGGYHDAITFNDDAVADAARLLDEVGRRSGATAFVPDALAGEARSAAARAIAMLLATQVRVDGRRTIWAQQHDALSLAPVGARAFEPAALSSAESAGILRFLMEVPEPSAELAASVCDGIAWLRAHALADVAWNRAEGRLDAQPGAAPLWARFYDLHTARPIFGDRGGTIHDDIADVSEERRRGYSWFNAAPAGAFSRFERWRARHQGRAAVQAGCRDAG</sequence>
<evidence type="ECO:0000313" key="3">
    <source>
        <dbReference type="Proteomes" id="UP000298213"/>
    </source>
</evidence>
<name>A0A4Y8ZNQ4_9SPHN</name>
<proteinExistence type="predicted"/>
<dbReference type="Pfam" id="PF09492">
    <property type="entry name" value="Pec_lyase"/>
    <property type="match status" value="1"/>
</dbReference>
<dbReference type="NCBIfam" id="TIGR02474">
    <property type="entry name" value="pec_lyase"/>
    <property type="match status" value="1"/>
</dbReference>
<evidence type="ECO:0000313" key="2">
    <source>
        <dbReference type="EMBL" id="TFI57594.1"/>
    </source>
</evidence>
<dbReference type="EC" id="4.2.2.2" evidence="2"/>
<reference evidence="2 3" key="1">
    <citation type="submission" date="2019-03" db="EMBL/GenBank/DDBJ databases">
        <title>Genome sequence of Sphingomonas sp. 17J27-24.</title>
        <authorList>
            <person name="Kim M."/>
            <person name="Maeng S."/>
            <person name="Sathiyaraj S."/>
        </authorList>
    </citation>
    <scope>NUCLEOTIDE SEQUENCE [LARGE SCALE GENOMIC DNA]</scope>
    <source>
        <strain evidence="2 3">17J27-24</strain>
    </source>
</reference>
<evidence type="ECO:0000256" key="1">
    <source>
        <dbReference type="SAM" id="MobiDB-lite"/>
    </source>
</evidence>
<dbReference type="SUPFAM" id="SSF81853">
    <property type="entry name" value="Family 10 polysaccharide lyase"/>
    <property type="match status" value="1"/>
</dbReference>
<dbReference type="AlphaFoldDB" id="A0A4Y8ZNQ4"/>
<keyword evidence="3" id="KW-1185">Reference proteome</keyword>
<organism evidence="2 3">
    <name type="scientific">Sphingomonas parva</name>
    <dbReference type="NCBI Taxonomy" id="2555898"/>
    <lineage>
        <taxon>Bacteria</taxon>
        <taxon>Pseudomonadati</taxon>
        <taxon>Pseudomonadota</taxon>
        <taxon>Alphaproteobacteria</taxon>
        <taxon>Sphingomonadales</taxon>
        <taxon>Sphingomonadaceae</taxon>
        <taxon>Sphingomonas</taxon>
    </lineage>
</organism>
<dbReference type="Proteomes" id="UP000298213">
    <property type="component" value="Unassembled WGS sequence"/>
</dbReference>
<accession>A0A4Y8ZNQ4</accession>